<dbReference type="EMBL" id="AYZQ01000003">
    <property type="protein sequence ID" value="KRM71712.1"/>
    <property type="molecule type" value="Genomic_DNA"/>
</dbReference>
<evidence type="ECO:0000313" key="3">
    <source>
        <dbReference type="EMBL" id="KRM71712.1"/>
    </source>
</evidence>
<evidence type="ECO:0000256" key="1">
    <source>
        <dbReference type="SAM" id="SignalP"/>
    </source>
</evidence>
<dbReference type="SUPFAM" id="SSF53474">
    <property type="entry name" value="alpha/beta-Hydrolases"/>
    <property type="match status" value="1"/>
</dbReference>
<feature type="domain" description="Serine aminopeptidase S33" evidence="2">
    <location>
        <begin position="86"/>
        <end position="202"/>
    </location>
</feature>
<protein>
    <submittedName>
        <fullName evidence="3">Alpha beta hydrolase</fullName>
    </submittedName>
</protein>
<dbReference type="Proteomes" id="UP000051672">
    <property type="component" value="Unassembled WGS sequence"/>
</dbReference>
<dbReference type="STRING" id="1423727.FC34_GL001371"/>
<reference evidence="3 4" key="1">
    <citation type="journal article" date="2015" name="Genome Announc.">
        <title>Expanding the biotechnology potential of lactobacilli through comparative genomics of 213 strains and associated genera.</title>
        <authorList>
            <person name="Sun Z."/>
            <person name="Harris H.M."/>
            <person name="McCann A."/>
            <person name="Guo C."/>
            <person name="Argimon S."/>
            <person name="Zhang W."/>
            <person name="Yang X."/>
            <person name="Jeffery I.B."/>
            <person name="Cooney J.C."/>
            <person name="Kagawa T.F."/>
            <person name="Liu W."/>
            <person name="Song Y."/>
            <person name="Salvetti E."/>
            <person name="Wrobel A."/>
            <person name="Rasinkangas P."/>
            <person name="Parkhill J."/>
            <person name="Rea M.C."/>
            <person name="O'Sullivan O."/>
            <person name="Ritari J."/>
            <person name="Douillard F.P."/>
            <person name="Paul Ross R."/>
            <person name="Yang R."/>
            <person name="Briner A.E."/>
            <person name="Felis G.E."/>
            <person name="de Vos W.M."/>
            <person name="Barrangou R."/>
            <person name="Klaenhammer T.R."/>
            <person name="Caufield P.W."/>
            <person name="Cui Y."/>
            <person name="Zhang H."/>
            <person name="O'Toole P.W."/>
        </authorList>
    </citation>
    <scope>NUCLEOTIDE SEQUENCE [LARGE SCALE GENOMIC DNA]</scope>
    <source>
        <strain evidence="3 4">DSM 23927</strain>
    </source>
</reference>
<dbReference type="PANTHER" id="PTHR43358:SF4">
    <property type="entry name" value="ALPHA_BETA HYDROLASE FOLD-1 DOMAIN-CONTAINING PROTEIN"/>
    <property type="match status" value="1"/>
</dbReference>
<dbReference type="RefSeq" id="WP_057894657.1">
    <property type="nucleotide sequence ID" value="NZ_AYZQ01000003.1"/>
</dbReference>
<evidence type="ECO:0000313" key="4">
    <source>
        <dbReference type="Proteomes" id="UP000051672"/>
    </source>
</evidence>
<comment type="caution">
    <text evidence="3">The sequence shown here is derived from an EMBL/GenBank/DDBJ whole genome shotgun (WGS) entry which is preliminary data.</text>
</comment>
<dbReference type="InterPro" id="IPR022742">
    <property type="entry name" value="Hydrolase_4"/>
</dbReference>
<dbReference type="GO" id="GO:0016787">
    <property type="term" value="F:hydrolase activity"/>
    <property type="evidence" value="ECO:0007669"/>
    <property type="project" value="UniProtKB-KW"/>
</dbReference>
<dbReference type="Gene3D" id="3.40.50.1820">
    <property type="entry name" value="alpha/beta hydrolase"/>
    <property type="match status" value="1"/>
</dbReference>
<gene>
    <name evidence="3" type="ORF">FC34_GL001371</name>
</gene>
<feature type="signal peptide" evidence="1">
    <location>
        <begin position="1"/>
        <end position="22"/>
    </location>
</feature>
<keyword evidence="4" id="KW-1185">Reference proteome</keyword>
<dbReference type="PATRIC" id="fig|1423727.3.peg.1391"/>
<dbReference type="InterPro" id="IPR029058">
    <property type="entry name" value="AB_hydrolase_fold"/>
</dbReference>
<sequence>MKTSRILGTVTPLLLTAGTLAAAEKLYTYAFKRINYIPDASDYMQKYASLYYSHVDWVQARPDLDVWELTTPDNAHISALWIPHPHSKKAVIVGHGYKGTGITMSNYAHMFYNLGFNVLMPDDRGHGDSDGDYISFGWLDRLDYLDWIQHIITKLGDDSEILLFGTSMGGATVSLVAGEPTLPRQVKAIVADCSYTSLDDELSYLIRKLFHLPRNPLVPMASFINYRRLGYPFKVVDVTKALTHNRRPLFVIHGSADDYVPTWMAQKNYAASTGPKDLWIVPGAIHAESYWIDPGRYQQRVSDFITPYFK</sequence>
<evidence type="ECO:0000259" key="2">
    <source>
        <dbReference type="Pfam" id="PF12146"/>
    </source>
</evidence>
<feature type="chain" id="PRO_5006415073" evidence="1">
    <location>
        <begin position="23"/>
        <end position="310"/>
    </location>
</feature>
<proteinExistence type="predicted"/>
<dbReference type="InterPro" id="IPR052920">
    <property type="entry name" value="DNA-binding_regulatory"/>
</dbReference>
<dbReference type="OrthoDB" id="9776685at2"/>
<accession>A0A0R2AXG6</accession>
<keyword evidence="1" id="KW-0732">Signal</keyword>
<dbReference type="PANTHER" id="PTHR43358">
    <property type="entry name" value="ALPHA/BETA-HYDROLASE"/>
    <property type="match status" value="1"/>
</dbReference>
<dbReference type="AlphaFoldDB" id="A0A0R2AXG6"/>
<organism evidence="3 4">
    <name type="scientific">Lacticaseibacillus brantae DSM 23927</name>
    <dbReference type="NCBI Taxonomy" id="1423727"/>
    <lineage>
        <taxon>Bacteria</taxon>
        <taxon>Bacillati</taxon>
        <taxon>Bacillota</taxon>
        <taxon>Bacilli</taxon>
        <taxon>Lactobacillales</taxon>
        <taxon>Lactobacillaceae</taxon>
        <taxon>Lacticaseibacillus</taxon>
    </lineage>
</organism>
<keyword evidence="3" id="KW-0378">Hydrolase</keyword>
<dbReference type="Pfam" id="PF12146">
    <property type="entry name" value="Hydrolase_4"/>
    <property type="match status" value="1"/>
</dbReference>
<name>A0A0R2AXG6_9LACO</name>